<dbReference type="Proteomes" id="UP000250235">
    <property type="component" value="Unassembled WGS sequence"/>
</dbReference>
<dbReference type="EMBL" id="KV001041">
    <property type="protein sequence ID" value="KZV39396.1"/>
    <property type="molecule type" value="Genomic_DNA"/>
</dbReference>
<evidence type="ECO:0000256" key="1">
    <source>
        <dbReference type="SAM" id="Coils"/>
    </source>
</evidence>
<feature type="compositionally biased region" description="Acidic residues" evidence="2">
    <location>
        <begin position="314"/>
        <end position="332"/>
    </location>
</feature>
<feature type="region of interest" description="Disordered" evidence="2">
    <location>
        <begin position="312"/>
        <end position="358"/>
    </location>
</feature>
<organism evidence="3 4">
    <name type="scientific">Dorcoceras hygrometricum</name>
    <dbReference type="NCBI Taxonomy" id="472368"/>
    <lineage>
        <taxon>Eukaryota</taxon>
        <taxon>Viridiplantae</taxon>
        <taxon>Streptophyta</taxon>
        <taxon>Embryophyta</taxon>
        <taxon>Tracheophyta</taxon>
        <taxon>Spermatophyta</taxon>
        <taxon>Magnoliopsida</taxon>
        <taxon>eudicotyledons</taxon>
        <taxon>Gunneridae</taxon>
        <taxon>Pentapetalae</taxon>
        <taxon>asterids</taxon>
        <taxon>lamiids</taxon>
        <taxon>Lamiales</taxon>
        <taxon>Gesneriaceae</taxon>
        <taxon>Didymocarpoideae</taxon>
        <taxon>Trichosporeae</taxon>
        <taxon>Loxocarpinae</taxon>
        <taxon>Dorcoceras</taxon>
    </lineage>
</organism>
<protein>
    <submittedName>
        <fullName evidence="3">Uncharacterized protein</fullName>
    </submittedName>
</protein>
<gene>
    <name evidence="3" type="ORF">F511_43053</name>
</gene>
<accession>A0A2Z7BYL6</accession>
<proteinExistence type="predicted"/>
<feature type="region of interest" description="Disordered" evidence="2">
    <location>
        <begin position="1"/>
        <end position="24"/>
    </location>
</feature>
<keyword evidence="4" id="KW-1185">Reference proteome</keyword>
<dbReference type="AlphaFoldDB" id="A0A2Z7BYL6"/>
<name>A0A2Z7BYL6_9LAMI</name>
<reference evidence="3 4" key="1">
    <citation type="journal article" date="2015" name="Proc. Natl. Acad. Sci. U.S.A.">
        <title>The resurrection genome of Boea hygrometrica: A blueprint for survival of dehydration.</title>
        <authorList>
            <person name="Xiao L."/>
            <person name="Yang G."/>
            <person name="Zhang L."/>
            <person name="Yang X."/>
            <person name="Zhao S."/>
            <person name="Ji Z."/>
            <person name="Zhou Q."/>
            <person name="Hu M."/>
            <person name="Wang Y."/>
            <person name="Chen M."/>
            <person name="Xu Y."/>
            <person name="Jin H."/>
            <person name="Xiao X."/>
            <person name="Hu G."/>
            <person name="Bao F."/>
            <person name="Hu Y."/>
            <person name="Wan P."/>
            <person name="Li L."/>
            <person name="Deng X."/>
            <person name="Kuang T."/>
            <person name="Xiang C."/>
            <person name="Zhu J.K."/>
            <person name="Oliver M.J."/>
            <person name="He Y."/>
        </authorList>
    </citation>
    <scope>NUCLEOTIDE SEQUENCE [LARGE SCALE GENOMIC DNA]</scope>
    <source>
        <strain evidence="4">cv. XS01</strain>
    </source>
</reference>
<evidence type="ECO:0000313" key="4">
    <source>
        <dbReference type="Proteomes" id="UP000250235"/>
    </source>
</evidence>
<evidence type="ECO:0000256" key="2">
    <source>
        <dbReference type="SAM" id="MobiDB-lite"/>
    </source>
</evidence>
<evidence type="ECO:0000313" key="3">
    <source>
        <dbReference type="EMBL" id="KZV39396.1"/>
    </source>
</evidence>
<keyword evidence="1" id="KW-0175">Coiled coil</keyword>
<feature type="coiled-coil region" evidence="1">
    <location>
        <begin position="202"/>
        <end position="243"/>
    </location>
</feature>
<sequence>MQALATRTELNSNRNAHPKAHASRRTHAQTFLKSFELQQLRVSTSSAIQLLKWVANERAKQFLKSTAAHTTEKRPETTPVVTIPEASSLKMGPTKEAGPGRVPPLDFFEDSLVVFTSGAMATRFLCHIAPDWDIGRLSGASNIEAVSLFSSNLALGGEVIKCLTQAQRETNDLHRHFDDTTEHCTQLEMWLAEVEAARVEEERVAEARRADLETQRLRLEAERAALMAEKRALAVDKETLEAEKTAMSEAINAWDLGKEEFLKSSEFDTLCGKKALSYFKVGFEGCVVQFQANGYSEEEHPAPLLDVKKALMEMSDEDEEAEEEDEEDDASGDEATHPSSPNNNCILMDLDNRSRSEF</sequence>